<evidence type="ECO:0008006" key="6">
    <source>
        <dbReference type="Google" id="ProtNLM"/>
    </source>
</evidence>
<reference evidence="4" key="1">
    <citation type="submission" date="2025-08" db="UniProtKB">
        <authorList>
            <consortium name="Ensembl"/>
        </authorList>
    </citation>
    <scope>IDENTIFICATION</scope>
</reference>
<dbReference type="InterPro" id="IPR036734">
    <property type="entry name" value="Neur_chan_lig-bd_sf"/>
</dbReference>
<evidence type="ECO:0000256" key="3">
    <source>
        <dbReference type="SAM" id="MobiDB-lite"/>
    </source>
</evidence>
<proteinExistence type="predicted"/>
<keyword evidence="1" id="KW-0770">Synapse</keyword>
<dbReference type="Ensembl" id="ENSPCLT00000029829.1">
    <property type="protein sequence ID" value="ENSPCLP00000021569.1"/>
    <property type="gene ID" value="ENSPCLG00000018921.1"/>
</dbReference>
<dbReference type="Proteomes" id="UP000472261">
    <property type="component" value="Unplaced"/>
</dbReference>
<dbReference type="GO" id="GO:0005230">
    <property type="term" value="F:extracellular ligand-gated monoatomic ion channel activity"/>
    <property type="evidence" value="ECO:0007669"/>
    <property type="project" value="InterPro"/>
</dbReference>
<evidence type="ECO:0000256" key="1">
    <source>
        <dbReference type="ARBA" id="ARBA00023018"/>
    </source>
</evidence>
<feature type="region of interest" description="Disordered" evidence="3">
    <location>
        <begin position="61"/>
        <end position="89"/>
    </location>
</feature>
<sequence length="89" mass="9613">IKHPCSPHCTPSHSHPERLVEYLLDPARYNKLIRPATNGSQLVTVQLMVSLAQLISVVSAGPQHGAGTPKPSPGHHNHPQDPITPPRTP</sequence>
<dbReference type="GO" id="GO:0097060">
    <property type="term" value="C:synaptic membrane"/>
    <property type="evidence" value="ECO:0007669"/>
    <property type="project" value="UniProtKB-SubCell"/>
</dbReference>
<dbReference type="Gene3D" id="2.70.170.10">
    <property type="entry name" value="Neurotransmitter-gated ion-channel ligand-binding domain"/>
    <property type="match status" value="1"/>
</dbReference>
<name>A0A669QLB5_PHACC</name>
<keyword evidence="5" id="KW-1185">Reference proteome</keyword>
<dbReference type="AlphaFoldDB" id="A0A669QLB5"/>
<evidence type="ECO:0000313" key="5">
    <source>
        <dbReference type="Proteomes" id="UP000472261"/>
    </source>
</evidence>
<protein>
    <recommendedName>
        <fullName evidence="6">Neurotransmitter-gated ion-channel ligand-binding domain-containing protein</fullName>
    </recommendedName>
</protein>
<accession>A0A669QLB5</accession>
<evidence type="ECO:0000256" key="2">
    <source>
        <dbReference type="ARBA" id="ARBA00034099"/>
    </source>
</evidence>
<comment type="subcellular location">
    <subcellularLocation>
        <location evidence="2">Synaptic cell membrane</location>
        <topology evidence="2">Multi-pass membrane protein</topology>
    </subcellularLocation>
</comment>
<reference evidence="4" key="2">
    <citation type="submission" date="2025-09" db="UniProtKB">
        <authorList>
            <consortium name="Ensembl"/>
        </authorList>
    </citation>
    <scope>IDENTIFICATION</scope>
</reference>
<dbReference type="SUPFAM" id="SSF63712">
    <property type="entry name" value="Nicotinic receptor ligand binding domain-like"/>
    <property type="match status" value="1"/>
</dbReference>
<organism evidence="4 5">
    <name type="scientific">Phasianus colchicus</name>
    <name type="common">Common pheasant</name>
    <dbReference type="NCBI Taxonomy" id="9054"/>
    <lineage>
        <taxon>Eukaryota</taxon>
        <taxon>Metazoa</taxon>
        <taxon>Chordata</taxon>
        <taxon>Craniata</taxon>
        <taxon>Vertebrata</taxon>
        <taxon>Euteleostomi</taxon>
        <taxon>Archelosauria</taxon>
        <taxon>Archosauria</taxon>
        <taxon>Dinosauria</taxon>
        <taxon>Saurischia</taxon>
        <taxon>Theropoda</taxon>
        <taxon>Coelurosauria</taxon>
        <taxon>Aves</taxon>
        <taxon>Neognathae</taxon>
        <taxon>Galloanserae</taxon>
        <taxon>Galliformes</taxon>
        <taxon>Phasianidae</taxon>
        <taxon>Phasianinae</taxon>
        <taxon>Phasianus</taxon>
    </lineage>
</organism>
<evidence type="ECO:0000313" key="4">
    <source>
        <dbReference type="Ensembl" id="ENSPCLP00000021569.1"/>
    </source>
</evidence>